<evidence type="ECO:0000256" key="2">
    <source>
        <dbReference type="ARBA" id="ARBA00022777"/>
    </source>
</evidence>
<proteinExistence type="predicted"/>
<feature type="region of interest" description="Disordered" evidence="4">
    <location>
        <begin position="519"/>
        <end position="551"/>
    </location>
</feature>
<sequence>MVSFVGAAPPPGALDEAAVKVLLDVSGGGLAVLDEAGRFTMLNPAAARILDRPAEELLGRKSPFEPSTPLDGGHVSWPARDGRTRELEYRIAPIPKAGYAVWFSDVTDALEQRERLTAIVRAASSVADLYSLRATLDAVAREVVMTRNISAVQILALDDPEGELRVLGMAGFGDARDFTERLAACRRRGAKVRFLDAYRTRRPIVVPHRKPAIMADPRWEPLHKIMDYPDWDCFVSMPLLVRGRAVGVMNAYYLPGEDPGPGSLAFLEAMAGHAAVAIDTAALLADMRSHERRRLARDLHDAVVQQLFSMRMQAKALRAQLERPDPDLASVGRGADELARLSQTALADLRSLVYELRPLDLAEHGLIDAVRAHAENIQARTGLEIDIQVPEGLDIDAGIDEQEDLYRIVQEALNNVVKHANATEVVIRFDPLAEVAPGGAGAGGGRHGGPGARNNGLVVEISDNGCGHIRRSGGGDAEPGRRSLGLVSMRERAQRWGGRVAAGPRPTGGWTVAVTLPHLRTSLPEPEHELETDPAAGAGEDATRDGAESGR</sequence>
<evidence type="ECO:0000259" key="5">
    <source>
        <dbReference type="PROSITE" id="PS50112"/>
    </source>
</evidence>
<dbReference type="EMBL" id="VFPQ01000001">
    <property type="protein sequence ID" value="TQM75433.1"/>
    <property type="molecule type" value="Genomic_DNA"/>
</dbReference>
<dbReference type="Pfam" id="PF13185">
    <property type="entry name" value="GAF_2"/>
    <property type="match status" value="1"/>
</dbReference>
<dbReference type="InterPro" id="IPR003018">
    <property type="entry name" value="GAF"/>
</dbReference>
<dbReference type="InterPro" id="IPR000014">
    <property type="entry name" value="PAS"/>
</dbReference>
<evidence type="ECO:0000256" key="1">
    <source>
        <dbReference type="ARBA" id="ARBA00022679"/>
    </source>
</evidence>
<dbReference type="GO" id="GO:0000155">
    <property type="term" value="F:phosphorelay sensor kinase activity"/>
    <property type="evidence" value="ECO:0007669"/>
    <property type="project" value="InterPro"/>
</dbReference>
<dbReference type="InterPro" id="IPR029016">
    <property type="entry name" value="GAF-like_dom_sf"/>
</dbReference>
<dbReference type="InterPro" id="IPR036890">
    <property type="entry name" value="HATPase_C_sf"/>
</dbReference>
<protein>
    <submittedName>
        <fullName evidence="6">Histidine kinase/DNA gyrase B/HSP90-like ATPase</fullName>
    </submittedName>
</protein>
<dbReference type="Pfam" id="PF07730">
    <property type="entry name" value="HisKA_3"/>
    <property type="match status" value="1"/>
</dbReference>
<dbReference type="CDD" id="cd16917">
    <property type="entry name" value="HATPase_UhpB-NarQ-NarX-like"/>
    <property type="match status" value="1"/>
</dbReference>
<dbReference type="Proteomes" id="UP000319213">
    <property type="component" value="Unassembled WGS sequence"/>
</dbReference>
<evidence type="ECO:0000313" key="7">
    <source>
        <dbReference type="Proteomes" id="UP000319213"/>
    </source>
</evidence>
<dbReference type="SUPFAM" id="SSF55785">
    <property type="entry name" value="PYP-like sensor domain (PAS domain)"/>
    <property type="match status" value="1"/>
</dbReference>
<keyword evidence="2 6" id="KW-0418">Kinase</keyword>
<dbReference type="Gene3D" id="3.30.450.20">
    <property type="entry name" value="PAS domain"/>
    <property type="match status" value="1"/>
</dbReference>
<feature type="compositionally biased region" description="Basic and acidic residues" evidence="4">
    <location>
        <begin position="541"/>
        <end position="551"/>
    </location>
</feature>
<feature type="domain" description="PAS" evidence="5">
    <location>
        <begin position="15"/>
        <end position="60"/>
    </location>
</feature>
<gene>
    <name evidence="6" type="ORF">FHX40_2140</name>
</gene>
<name>A0A543IXY4_9ACTN</name>
<dbReference type="SMART" id="SM00091">
    <property type="entry name" value="PAS"/>
    <property type="match status" value="1"/>
</dbReference>
<evidence type="ECO:0000256" key="4">
    <source>
        <dbReference type="SAM" id="MobiDB-lite"/>
    </source>
</evidence>
<reference evidence="6 7" key="1">
    <citation type="submission" date="2019-06" db="EMBL/GenBank/DDBJ databases">
        <title>Sequencing the genomes of 1000 actinobacteria strains.</title>
        <authorList>
            <person name="Klenk H.-P."/>
        </authorList>
    </citation>
    <scope>NUCLEOTIDE SEQUENCE [LARGE SCALE GENOMIC DNA]</scope>
    <source>
        <strain evidence="6 7">DSM 43186</strain>
    </source>
</reference>
<dbReference type="Gene3D" id="3.30.565.10">
    <property type="entry name" value="Histidine kinase-like ATPase, C-terminal domain"/>
    <property type="match status" value="1"/>
</dbReference>
<dbReference type="SUPFAM" id="SSF55781">
    <property type="entry name" value="GAF domain-like"/>
    <property type="match status" value="1"/>
</dbReference>
<organism evidence="6 7">
    <name type="scientific">Thermopolyspora flexuosa</name>
    <dbReference type="NCBI Taxonomy" id="103836"/>
    <lineage>
        <taxon>Bacteria</taxon>
        <taxon>Bacillati</taxon>
        <taxon>Actinomycetota</taxon>
        <taxon>Actinomycetes</taxon>
        <taxon>Streptosporangiales</taxon>
        <taxon>Streptosporangiaceae</taxon>
        <taxon>Thermopolyspora</taxon>
    </lineage>
</organism>
<keyword evidence="3" id="KW-0902">Two-component regulatory system</keyword>
<keyword evidence="1" id="KW-0808">Transferase</keyword>
<evidence type="ECO:0000313" key="6">
    <source>
        <dbReference type="EMBL" id="TQM75433.1"/>
    </source>
</evidence>
<dbReference type="GO" id="GO:0016020">
    <property type="term" value="C:membrane"/>
    <property type="evidence" value="ECO:0007669"/>
    <property type="project" value="InterPro"/>
</dbReference>
<dbReference type="AlphaFoldDB" id="A0A543IXY4"/>
<dbReference type="InterPro" id="IPR050482">
    <property type="entry name" value="Sensor_HK_TwoCompSys"/>
</dbReference>
<dbReference type="InterPro" id="IPR003594">
    <property type="entry name" value="HATPase_dom"/>
</dbReference>
<dbReference type="PROSITE" id="PS50112">
    <property type="entry name" value="PAS"/>
    <property type="match status" value="1"/>
</dbReference>
<keyword evidence="7" id="KW-1185">Reference proteome</keyword>
<dbReference type="SUPFAM" id="SSF55874">
    <property type="entry name" value="ATPase domain of HSP90 chaperone/DNA topoisomerase II/histidine kinase"/>
    <property type="match status" value="1"/>
</dbReference>
<dbReference type="RefSeq" id="WP_211350230.1">
    <property type="nucleotide sequence ID" value="NZ_BMPV01000001.1"/>
</dbReference>
<accession>A0A543IXY4</accession>
<dbReference type="CDD" id="cd00130">
    <property type="entry name" value="PAS"/>
    <property type="match status" value="1"/>
</dbReference>
<dbReference type="Gene3D" id="1.20.5.1930">
    <property type="match status" value="1"/>
</dbReference>
<dbReference type="GO" id="GO:0046983">
    <property type="term" value="F:protein dimerization activity"/>
    <property type="evidence" value="ECO:0007669"/>
    <property type="project" value="InterPro"/>
</dbReference>
<dbReference type="PANTHER" id="PTHR24421">
    <property type="entry name" value="NITRATE/NITRITE SENSOR PROTEIN NARX-RELATED"/>
    <property type="match status" value="1"/>
</dbReference>
<dbReference type="InterPro" id="IPR035965">
    <property type="entry name" value="PAS-like_dom_sf"/>
</dbReference>
<dbReference type="Gene3D" id="3.30.450.40">
    <property type="match status" value="1"/>
</dbReference>
<comment type="caution">
    <text evidence="6">The sequence shown here is derived from an EMBL/GenBank/DDBJ whole genome shotgun (WGS) entry which is preliminary data.</text>
</comment>
<dbReference type="InterPro" id="IPR011712">
    <property type="entry name" value="Sig_transdc_His_kin_sub3_dim/P"/>
</dbReference>
<evidence type="ECO:0000256" key="3">
    <source>
        <dbReference type="ARBA" id="ARBA00023012"/>
    </source>
</evidence>
<dbReference type="SMART" id="SM00387">
    <property type="entry name" value="HATPase_c"/>
    <property type="match status" value="1"/>
</dbReference>
<dbReference type="Pfam" id="PF02518">
    <property type="entry name" value="HATPase_c"/>
    <property type="match status" value="1"/>
</dbReference>